<dbReference type="EMBL" id="ML769525">
    <property type="protein sequence ID" value="KAE9395798.1"/>
    <property type="molecule type" value="Genomic_DNA"/>
</dbReference>
<dbReference type="Gene3D" id="3.50.50.60">
    <property type="entry name" value="FAD/NAD(P)-binding domain"/>
    <property type="match status" value="1"/>
</dbReference>
<keyword evidence="3" id="KW-0285">Flavoprotein</keyword>
<dbReference type="Pfam" id="PF05199">
    <property type="entry name" value="GMC_oxred_C"/>
    <property type="match status" value="1"/>
</dbReference>
<dbReference type="OrthoDB" id="269227at2759"/>
<dbReference type="PIRSF" id="PIRSF000137">
    <property type="entry name" value="Alcohol_oxidase"/>
    <property type="match status" value="1"/>
</dbReference>
<protein>
    <submittedName>
        <fullName evidence="8">Alcohol oxidase</fullName>
    </submittedName>
</protein>
<keyword evidence="6" id="KW-1133">Transmembrane helix</keyword>
<evidence type="ECO:0000313" key="8">
    <source>
        <dbReference type="EMBL" id="KAE9395798.1"/>
    </source>
</evidence>
<keyword evidence="6" id="KW-0472">Membrane</keyword>
<dbReference type="SUPFAM" id="SSF54373">
    <property type="entry name" value="FAD-linked reductases, C-terminal domain"/>
    <property type="match status" value="1"/>
</dbReference>
<dbReference type="InterPro" id="IPR000172">
    <property type="entry name" value="GMC_OxRdtase_N"/>
</dbReference>
<dbReference type="InterPro" id="IPR036188">
    <property type="entry name" value="FAD/NAD-bd_sf"/>
</dbReference>
<comment type="cofactor">
    <cofactor evidence="1">
        <name>FAD</name>
        <dbReference type="ChEBI" id="CHEBI:57692"/>
    </cofactor>
</comment>
<dbReference type="SUPFAM" id="SSF51905">
    <property type="entry name" value="FAD/NAD(P)-binding domain"/>
    <property type="match status" value="1"/>
</dbReference>
<keyword evidence="9" id="KW-1185">Reference proteome</keyword>
<feature type="transmembrane region" description="Helical" evidence="6">
    <location>
        <begin position="20"/>
        <end position="42"/>
    </location>
</feature>
<organism evidence="8 9">
    <name type="scientific">Gymnopus androsaceus JB14</name>
    <dbReference type="NCBI Taxonomy" id="1447944"/>
    <lineage>
        <taxon>Eukaryota</taxon>
        <taxon>Fungi</taxon>
        <taxon>Dikarya</taxon>
        <taxon>Basidiomycota</taxon>
        <taxon>Agaricomycotina</taxon>
        <taxon>Agaricomycetes</taxon>
        <taxon>Agaricomycetidae</taxon>
        <taxon>Agaricales</taxon>
        <taxon>Marasmiineae</taxon>
        <taxon>Omphalotaceae</taxon>
        <taxon>Gymnopus</taxon>
    </lineage>
</organism>
<dbReference type="GO" id="GO:0016614">
    <property type="term" value="F:oxidoreductase activity, acting on CH-OH group of donors"/>
    <property type="evidence" value="ECO:0007669"/>
    <property type="project" value="InterPro"/>
</dbReference>
<dbReference type="InterPro" id="IPR012132">
    <property type="entry name" value="GMC_OxRdtase"/>
</dbReference>
<comment type="similarity">
    <text evidence="2">Belongs to the GMC oxidoreductase family.</text>
</comment>
<keyword evidence="4" id="KW-0274">FAD</keyword>
<proteinExistence type="inferred from homology"/>
<dbReference type="PANTHER" id="PTHR11552">
    <property type="entry name" value="GLUCOSE-METHANOL-CHOLINE GMC OXIDOREDUCTASE"/>
    <property type="match status" value="1"/>
</dbReference>
<feature type="active site" description="Proton donor" evidence="5">
    <location>
        <position position="547"/>
    </location>
</feature>
<reference evidence="8" key="1">
    <citation type="journal article" date="2019" name="Environ. Microbiol.">
        <title>Fungal ecological strategies reflected in gene transcription - a case study of two litter decomposers.</title>
        <authorList>
            <person name="Barbi F."/>
            <person name="Kohler A."/>
            <person name="Barry K."/>
            <person name="Baskaran P."/>
            <person name="Daum C."/>
            <person name="Fauchery L."/>
            <person name="Ihrmark K."/>
            <person name="Kuo A."/>
            <person name="LaButti K."/>
            <person name="Lipzen A."/>
            <person name="Morin E."/>
            <person name="Grigoriev I.V."/>
            <person name="Henrissat B."/>
            <person name="Lindahl B."/>
            <person name="Martin F."/>
        </authorList>
    </citation>
    <scope>NUCLEOTIDE SEQUENCE</scope>
    <source>
        <strain evidence="8">JB14</strain>
    </source>
</reference>
<dbReference type="Pfam" id="PF00732">
    <property type="entry name" value="GMC_oxred_N"/>
    <property type="match status" value="1"/>
</dbReference>
<evidence type="ECO:0000256" key="4">
    <source>
        <dbReference type="ARBA" id="ARBA00022827"/>
    </source>
</evidence>
<dbReference type="PROSITE" id="PS00624">
    <property type="entry name" value="GMC_OXRED_2"/>
    <property type="match status" value="1"/>
</dbReference>
<keyword evidence="6" id="KW-0812">Transmembrane</keyword>
<evidence type="ECO:0000256" key="3">
    <source>
        <dbReference type="ARBA" id="ARBA00022630"/>
    </source>
</evidence>
<sequence>MDVILGPWRVLAIYSTLNKYSHYHSLTMLANAFLSIVLATLIKESVGKITASVGEANQTYDFVVVGGGTAGLVIANRLTEEEFTVLVLEAGGDHSQDMNVTIPFFCQSASPFTEYDWNYTTVPQSNLANRELAYPRGFLLGGSSSINFMAYTRASKEDWDLFAAETGDEGWSWDAIQNYIFRNEKLTPPADHRNTTGEINPAIHGHHGVNKDSLPGSINSFDNMVIQVSNELPELFPYNSDPNGPVNLGLGWYLVTVFNGARSSSATSYLAPQFASRQNLDVLIGARATRILPSPNSTDQRPSFSVVEFIHDGMSQTVTASKEIILSAGSINTPAILLHSGIGDASELLAMNITPIVNASSVGKNLTDHPIVANSWLVNSTETFDEFTRNAIKIEELVEEWNNSRTGPLVDAPARHLAWLRLPDIDPTEDPSAGPNSAHFELIFANGLIRTVPAEGNFMGISAAVVAPTSRGTVTINSTSPLDPPLINPNFLDTEFDKNAMRSAVLAARKFVAAPVFSDYIISSTTNSTTDAEIDAYIQSMAQSVFHPVSTAKMSPADAEYGVVDPDLKVKGVTGLRIIDASVLPHIPAAHTQVAVYLFAERGSDLIKESW</sequence>
<evidence type="ECO:0000256" key="1">
    <source>
        <dbReference type="ARBA" id="ARBA00001974"/>
    </source>
</evidence>
<accession>A0A6A4HDR7</accession>
<dbReference type="PANTHER" id="PTHR11552:SF147">
    <property type="entry name" value="CHOLINE DEHYDROGENASE, MITOCHONDRIAL"/>
    <property type="match status" value="1"/>
</dbReference>
<evidence type="ECO:0000256" key="6">
    <source>
        <dbReference type="SAM" id="Phobius"/>
    </source>
</evidence>
<name>A0A6A4HDR7_9AGAR</name>
<evidence type="ECO:0000256" key="5">
    <source>
        <dbReference type="PIRSR" id="PIRSR000137-1"/>
    </source>
</evidence>
<dbReference type="Gene3D" id="3.30.560.10">
    <property type="entry name" value="Glucose Oxidase, domain 3"/>
    <property type="match status" value="1"/>
</dbReference>
<evidence type="ECO:0000259" key="7">
    <source>
        <dbReference type="PROSITE" id="PS00624"/>
    </source>
</evidence>
<dbReference type="InterPro" id="IPR007867">
    <property type="entry name" value="GMC_OxRtase_C"/>
</dbReference>
<evidence type="ECO:0000256" key="2">
    <source>
        <dbReference type="ARBA" id="ARBA00010790"/>
    </source>
</evidence>
<dbReference type="GO" id="GO:0050660">
    <property type="term" value="F:flavin adenine dinucleotide binding"/>
    <property type="evidence" value="ECO:0007669"/>
    <property type="project" value="InterPro"/>
</dbReference>
<gene>
    <name evidence="8" type="ORF">BT96DRAFT_861676</name>
</gene>
<feature type="domain" description="Glucose-methanol-choline oxidoreductase N-terminal" evidence="7">
    <location>
        <begin position="329"/>
        <end position="343"/>
    </location>
</feature>
<feature type="active site" description="Proton acceptor" evidence="5">
    <location>
        <position position="591"/>
    </location>
</feature>
<dbReference type="Proteomes" id="UP000799118">
    <property type="component" value="Unassembled WGS sequence"/>
</dbReference>
<evidence type="ECO:0000313" key="9">
    <source>
        <dbReference type="Proteomes" id="UP000799118"/>
    </source>
</evidence>
<dbReference type="AlphaFoldDB" id="A0A6A4HDR7"/>